<keyword evidence="3 8" id="KW-0479">Metal-binding</keyword>
<comment type="caution">
    <text evidence="10">The sequence shown here is derived from an EMBL/GenBank/DDBJ whole genome shotgun (WGS) entry which is preliminary data.</text>
</comment>
<dbReference type="AlphaFoldDB" id="A0A3S0XNX4"/>
<feature type="binding site" evidence="8">
    <location>
        <begin position="37"/>
        <end position="39"/>
    </location>
    <ligand>
        <name>S-adenosyl-L-methionine</name>
        <dbReference type="ChEBI" id="CHEBI:59789"/>
    </ligand>
</feature>
<keyword evidence="1 8" id="KW-0004">4Fe-4S</keyword>
<dbReference type="InterPro" id="IPR007197">
    <property type="entry name" value="rSAM"/>
</dbReference>
<comment type="catalytic activity">
    <reaction evidence="8">
        <text>6-carboxy-5,6,7,8-tetrahydropterin + H(+) = 7-carboxy-7-carbaguanine + NH4(+)</text>
        <dbReference type="Rhea" id="RHEA:27974"/>
        <dbReference type="ChEBI" id="CHEBI:15378"/>
        <dbReference type="ChEBI" id="CHEBI:28938"/>
        <dbReference type="ChEBI" id="CHEBI:61032"/>
        <dbReference type="ChEBI" id="CHEBI:61036"/>
        <dbReference type="EC" id="4.3.99.3"/>
    </reaction>
</comment>
<comment type="pathway">
    <text evidence="8">Purine metabolism; 7-cyano-7-deazaguanine biosynthesis.</text>
</comment>
<evidence type="ECO:0000256" key="3">
    <source>
        <dbReference type="ARBA" id="ARBA00022723"/>
    </source>
</evidence>
<sequence>MFLIHETFQETIQGEGYWTGSVCDFIRLYGCPVKCHFCDSSYSSGGSHIQYTRRTLEDLVSELKSSMVVISGGEPFVNKQLSLLVDELLVHNKRVHIETSGAFWQEIPPRVWVTVSPKEYVSPKYPVDERMWQRANEIKIVISDGSEVDFYKDKLSECSLIFLQPEWGNPNSLQLTLGLLRENPQYRLSLQTHKYIGVS</sequence>
<feature type="binding site" evidence="8">
    <location>
        <position position="38"/>
    </location>
    <ligand>
        <name>[4Fe-4S] cluster</name>
        <dbReference type="ChEBI" id="CHEBI:49883"/>
        <note>4Fe-4S-S-AdoMet</note>
    </ligand>
</feature>
<dbReference type="GO" id="GO:0051539">
    <property type="term" value="F:4 iron, 4 sulfur cluster binding"/>
    <property type="evidence" value="ECO:0007669"/>
    <property type="project" value="UniProtKB-UniRule"/>
</dbReference>
<dbReference type="GO" id="GO:0008616">
    <property type="term" value="P:tRNA queuosine(34) biosynthetic process"/>
    <property type="evidence" value="ECO:0007669"/>
    <property type="project" value="UniProtKB-UniRule"/>
</dbReference>
<feature type="binding site" evidence="8">
    <location>
        <position position="35"/>
    </location>
    <ligand>
        <name>[4Fe-4S] cluster</name>
        <dbReference type="ChEBI" id="CHEBI:49883"/>
        <note>4Fe-4S-S-AdoMet</note>
    </ligand>
</feature>
<comment type="cofactor">
    <cofactor evidence="8">
        <name>Mg(2+)</name>
        <dbReference type="ChEBI" id="CHEBI:18420"/>
    </cofactor>
</comment>
<evidence type="ECO:0000256" key="1">
    <source>
        <dbReference type="ARBA" id="ARBA00022485"/>
    </source>
</evidence>
<comment type="cofactor">
    <cofactor evidence="8">
        <name>S-adenosyl-L-methionine</name>
        <dbReference type="ChEBI" id="CHEBI:59789"/>
    </cofactor>
    <text evidence="8">Binds 1 S-adenosyl-L-methionine per subunit.</text>
</comment>
<dbReference type="Proteomes" id="UP000268857">
    <property type="component" value="Unassembled WGS sequence"/>
</dbReference>
<dbReference type="HAMAP" id="MF_00917">
    <property type="entry name" value="QueE"/>
    <property type="match status" value="1"/>
</dbReference>
<dbReference type="RefSeq" id="WP_235181612.1">
    <property type="nucleotide sequence ID" value="NZ_AJLN01000058.1"/>
</dbReference>
<feature type="binding site" evidence="8">
    <location>
        <position position="73"/>
    </location>
    <ligand>
        <name>S-adenosyl-L-methionine</name>
        <dbReference type="ChEBI" id="CHEBI:59789"/>
    </ligand>
</feature>
<gene>
    <name evidence="8 10" type="primary">queE</name>
    <name evidence="10" type="ORF">PCC6912_39990</name>
</gene>
<keyword evidence="11" id="KW-1185">Reference proteome</keyword>
<dbReference type="STRING" id="211165.GCA_000317285_01739"/>
<evidence type="ECO:0000256" key="8">
    <source>
        <dbReference type="HAMAP-Rule" id="MF_00917"/>
    </source>
</evidence>
<dbReference type="PROSITE" id="PS51918">
    <property type="entry name" value="RADICAL_SAM"/>
    <property type="match status" value="1"/>
</dbReference>
<feature type="binding site" evidence="8">
    <location>
        <position position="31"/>
    </location>
    <ligand>
        <name>[4Fe-4S] cluster</name>
        <dbReference type="ChEBI" id="CHEBI:49883"/>
        <note>4Fe-4S-S-AdoMet</note>
    </ligand>
</feature>
<feature type="binding site" evidence="8">
    <location>
        <begin position="12"/>
        <end position="14"/>
    </location>
    <ligand>
        <name>substrate</name>
    </ligand>
</feature>
<keyword evidence="2 8" id="KW-0949">S-adenosyl-L-methionine</keyword>
<reference evidence="10 11" key="1">
    <citation type="journal article" date="2019" name="Genome Biol. Evol.">
        <title>Day and night: Metabolic profiles and evolutionary relationships of six axenic non-marine cyanobacteria.</title>
        <authorList>
            <person name="Will S.E."/>
            <person name="Henke P."/>
            <person name="Boedeker C."/>
            <person name="Huang S."/>
            <person name="Brinkmann H."/>
            <person name="Rohde M."/>
            <person name="Jarek M."/>
            <person name="Friedl T."/>
            <person name="Seufert S."/>
            <person name="Schumacher M."/>
            <person name="Overmann J."/>
            <person name="Neumann-Schaal M."/>
            <person name="Petersen J."/>
        </authorList>
    </citation>
    <scope>NUCLEOTIDE SEQUENCE [LARGE SCALE GENOMIC DNA]</scope>
    <source>
        <strain evidence="10 11">PCC 6912</strain>
    </source>
</reference>
<dbReference type="Pfam" id="PF04055">
    <property type="entry name" value="Radical_SAM"/>
    <property type="match status" value="1"/>
</dbReference>
<comment type="subunit">
    <text evidence="8">Homodimer.</text>
</comment>
<evidence type="ECO:0000313" key="11">
    <source>
        <dbReference type="Proteomes" id="UP000268857"/>
    </source>
</evidence>
<evidence type="ECO:0000256" key="7">
    <source>
        <dbReference type="ARBA" id="ARBA00023239"/>
    </source>
</evidence>
<keyword evidence="4 8" id="KW-0460">Magnesium</keyword>
<feature type="binding site" evidence="8">
    <location>
        <position position="71"/>
    </location>
    <ligand>
        <name>substrate</name>
    </ligand>
</feature>
<dbReference type="PANTHER" id="PTHR42836">
    <property type="entry name" value="7-CARBOXY-7-DEAZAGUANINE SYNTHASE"/>
    <property type="match status" value="1"/>
</dbReference>
<keyword evidence="7 8" id="KW-0456">Lyase</keyword>
<name>A0A3S0XNX4_CHLFR</name>
<dbReference type="SFLD" id="SFLDS00029">
    <property type="entry name" value="Radical_SAM"/>
    <property type="match status" value="1"/>
</dbReference>
<dbReference type="SUPFAM" id="SSF102114">
    <property type="entry name" value="Radical SAM enzymes"/>
    <property type="match status" value="1"/>
</dbReference>
<comment type="similarity">
    <text evidence="8">Belongs to the radical SAM superfamily. 7-carboxy-7-deazaguanine synthase family.</text>
</comment>
<comment type="cofactor">
    <cofactor evidence="8">
        <name>[4Fe-4S] cluster</name>
        <dbReference type="ChEBI" id="CHEBI:49883"/>
    </cofactor>
    <text evidence="8">Binds 1 [4Fe-4S] cluster. The cluster is coordinated with 3 cysteines and an exchangeable S-adenosyl-L-methionine.</text>
</comment>
<dbReference type="InterPro" id="IPR024924">
    <property type="entry name" value="7-CO-7-deazaguanine_synth-like"/>
</dbReference>
<dbReference type="CDD" id="cd01335">
    <property type="entry name" value="Radical_SAM"/>
    <property type="match status" value="1"/>
</dbReference>
<evidence type="ECO:0000256" key="2">
    <source>
        <dbReference type="ARBA" id="ARBA00022691"/>
    </source>
</evidence>
<feature type="binding site" evidence="8">
    <location>
        <begin position="116"/>
        <end position="118"/>
    </location>
    <ligand>
        <name>S-adenosyl-L-methionine</name>
        <dbReference type="ChEBI" id="CHEBI:59789"/>
    </ligand>
</feature>
<protein>
    <recommendedName>
        <fullName evidence="8">7-carboxy-7-deazaguanine synthase</fullName>
        <shortName evidence="8">CDG synthase</shortName>
        <ecNumber evidence="8">4.3.99.3</ecNumber>
    </recommendedName>
    <alternativeName>
        <fullName evidence="8">Queuosine biosynthesis protein QueE</fullName>
    </alternativeName>
</protein>
<feature type="binding site" evidence="8">
    <location>
        <position position="40"/>
    </location>
    <ligand>
        <name>Mg(2+)</name>
        <dbReference type="ChEBI" id="CHEBI:18420"/>
    </ligand>
</feature>
<feature type="binding site" evidence="8">
    <location>
        <position position="27"/>
    </location>
    <ligand>
        <name>substrate</name>
    </ligand>
</feature>
<dbReference type="InterPro" id="IPR013785">
    <property type="entry name" value="Aldolase_TIM"/>
</dbReference>
<dbReference type="Gene3D" id="3.20.20.70">
    <property type="entry name" value="Aldolase class I"/>
    <property type="match status" value="1"/>
</dbReference>
<proteinExistence type="inferred from homology"/>
<dbReference type="EMBL" id="RSCJ01000018">
    <property type="protein sequence ID" value="RUR77040.1"/>
    <property type="molecule type" value="Genomic_DNA"/>
</dbReference>
<dbReference type="PIRSF" id="PIRSF000370">
    <property type="entry name" value="QueE"/>
    <property type="match status" value="1"/>
</dbReference>
<comment type="function">
    <text evidence="8">Catalyzes the complex heterocyclic radical-mediated conversion of 6-carboxy-5,6,7,8-tetrahydropterin (CPH4) to 7-carboxy-7-deazaguanine (CDG), a step common to the biosynthetic pathways of all 7-deazapurine-containing compounds.</text>
</comment>
<evidence type="ECO:0000256" key="6">
    <source>
        <dbReference type="ARBA" id="ARBA00023014"/>
    </source>
</evidence>
<dbReference type="GO" id="GO:1904047">
    <property type="term" value="F:S-adenosyl-L-methionine binding"/>
    <property type="evidence" value="ECO:0007669"/>
    <property type="project" value="UniProtKB-UniRule"/>
</dbReference>
<evidence type="ECO:0000256" key="5">
    <source>
        <dbReference type="ARBA" id="ARBA00023004"/>
    </source>
</evidence>
<dbReference type="PANTHER" id="PTHR42836:SF1">
    <property type="entry name" value="7-CARBOXY-7-DEAZAGUANINE SYNTHASE"/>
    <property type="match status" value="1"/>
</dbReference>
<keyword evidence="8" id="KW-0671">Queuosine biosynthesis</keyword>
<evidence type="ECO:0000259" key="9">
    <source>
        <dbReference type="PROSITE" id="PS51918"/>
    </source>
</evidence>
<dbReference type="UniPathway" id="UPA00391"/>
<dbReference type="EC" id="4.3.99.3" evidence="8"/>
<keyword evidence="5 8" id="KW-0408">Iron</keyword>
<organism evidence="10 11">
    <name type="scientific">Chlorogloeopsis fritschii PCC 6912</name>
    <dbReference type="NCBI Taxonomy" id="211165"/>
    <lineage>
        <taxon>Bacteria</taxon>
        <taxon>Bacillati</taxon>
        <taxon>Cyanobacteriota</taxon>
        <taxon>Cyanophyceae</taxon>
        <taxon>Nostocales</taxon>
        <taxon>Chlorogloeopsidaceae</taxon>
        <taxon>Chlorogloeopsis</taxon>
    </lineage>
</organism>
<dbReference type="InterPro" id="IPR058240">
    <property type="entry name" value="rSAM_sf"/>
</dbReference>
<accession>A0A3S0XNX4</accession>
<feature type="domain" description="Radical SAM core" evidence="9">
    <location>
        <begin position="18"/>
        <end position="199"/>
    </location>
</feature>
<keyword evidence="6 8" id="KW-0411">Iron-sulfur</keyword>
<dbReference type="GO" id="GO:0000287">
    <property type="term" value="F:magnesium ion binding"/>
    <property type="evidence" value="ECO:0007669"/>
    <property type="project" value="UniProtKB-UniRule"/>
</dbReference>
<evidence type="ECO:0000256" key="4">
    <source>
        <dbReference type="ARBA" id="ARBA00022842"/>
    </source>
</evidence>
<evidence type="ECO:0000313" key="10">
    <source>
        <dbReference type="EMBL" id="RUR77040.1"/>
    </source>
</evidence>
<comment type="caution">
    <text evidence="8">Lacks conserved residue(s) required for the propagation of feature annotation.</text>
</comment>
<dbReference type="GO" id="GO:0016840">
    <property type="term" value="F:carbon-nitrogen lyase activity"/>
    <property type="evidence" value="ECO:0007669"/>
    <property type="project" value="UniProtKB-UniRule"/>
</dbReference>